<name>A0AAV4D1I9_9GAST</name>
<accession>A0AAV4D1I9</accession>
<dbReference type="AlphaFoldDB" id="A0AAV4D1I9"/>
<protein>
    <submittedName>
        <fullName evidence="1">Uncharacterized protein</fullName>
    </submittedName>
</protein>
<evidence type="ECO:0000313" key="1">
    <source>
        <dbReference type="EMBL" id="GFO37890.1"/>
    </source>
</evidence>
<dbReference type="EMBL" id="BLXT01007308">
    <property type="protein sequence ID" value="GFO37890.1"/>
    <property type="molecule type" value="Genomic_DNA"/>
</dbReference>
<organism evidence="1 2">
    <name type="scientific">Plakobranchus ocellatus</name>
    <dbReference type="NCBI Taxonomy" id="259542"/>
    <lineage>
        <taxon>Eukaryota</taxon>
        <taxon>Metazoa</taxon>
        <taxon>Spiralia</taxon>
        <taxon>Lophotrochozoa</taxon>
        <taxon>Mollusca</taxon>
        <taxon>Gastropoda</taxon>
        <taxon>Heterobranchia</taxon>
        <taxon>Euthyneura</taxon>
        <taxon>Panpulmonata</taxon>
        <taxon>Sacoglossa</taxon>
        <taxon>Placobranchoidea</taxon>
        <taxon>Plakobranchidae</taxon>
        <taxon>Plakobranchus</taxon>
    </lineage>
</organism>
<proteinExistence type="predicted"/>
<dbReference type="Proteomes" id="UP000735302">
    <property type="component" value="Unassembled WGS sequence"/>
</dbReference>
<sequence>MSDALEDVEGSVSIYMKKNHLQTSGWWKPPLLSEGKRRILILRPLHSSLEEDAQHVRCFPDGAILGAHAATGNGARPGSNIIFWPEIVGQRCVPFFKAKYRIRRQGERQTKAKVGRQHPRVDKKAIFRDTLSRNIMGQAVVQLIQVAPQRLRWQLRALSKVTQGLIHLVK</sequence>
<gene>
    <name evidence="1" type="ORF">PoB_006439500</name>
</gene>
<comment type="caution">
    <text evidence="1">The sequence shown here is derived from an EMBL/GenBank/DDBJ whole genome shotgun (WGS) entry which is preliminary data.</text>
</comment>
<evidence type="ECO:0000313" key="2">
    <source>
        <dbReference type="Proteomes" id="UP000735302"/>
    </source>
</evidence>
<reference evidence="1 2" key="1">
    <citation type="journal article" date="2021" name="Elife">
        <title>Chloroplast acquisition without the gene transfer in kleptoplastic sea slugs, Plakobranchus ocellatus.</title>
        <authorList>
            <person name="Maeda T."/>
            <person name="Takahashi S."/>
            <person name="Yoshida T."/>
            <person name="Shimamura S."/>
            <person name="Takaki Y."/>
            <person name="Nagai Y."/>
            <person name="Toyoda A."/>
            <person name="Suzuki Y."/>
            <person name="Arimoto A."/>
            <person name="Ishii H."/>
            <person name="Satoh N."/>
            <person name="Nishiyama T."/>
            <person name="Hasebe M."/>
            <person name="Maruyama T."/>
            <person name="Minagawa J."/>
            <person name="Obokata J."/>
            <person name="Shigenobu S."/>
        </authorList>
    </citation>
    <scope>NUCLEOTIDE SEQUENCE [LARGE SCALE GENOMIC DNA]</scope>
</reference>
<keyword evidence="2" id="KW-1185">Reference proteome</keyword>